<feature type="region of interest" description="Disordered" evidence="1">
    <location>
        <begin position="119"/>
        <end position="150"/>
    </location>
</feature>
<proteinExistence type="predicted"/>
<comment type="caution">
    <text evidence="2">The sequence shown here is derived from an EMBL/GenBank/DDBJ whole genome shotgun (WGS) entry which is preliminary data.</text>
</comment>
<reference evidence="2" key="1">
    <citation type="journal article" date="2019" name="Sci. Rep.">
        <title>Draft genome of Tanacetum cinerariifolium, the natural source of mosquito coil.</title>
        <authorList>
            <person name="Yamashiro T."/>
            <person name="Shiraishi A."/>
            <person name="Satake H."/>
            <person name="Nakayama K."/>
        </authorList>
    </citation>
    <scope>NUCLEOTIDE SEQUENCE</scope>
</reference>
<sequence length="150" mass="17500">MGTQQPTLDVYNIYGDEQNFSYKRSRGMFIPTRTESNMKHRHIENNIISDIFSFAFHNPMPCTIMVLTGNEKYSWVIHVLERMAYRMIVWFSRRMGHLELASTAATICDWNNPSERFSTPIKSQRIDGKSPSKKDSCNRGNTQNLRLMTN</sequence>
<evidence type="ECO:0000256" key="1">
    <source>
        <dbReference type="SAM" id="MobiDB-lite"/>
    </source>
</evidence>
<organism evidence="2">
    <name type="scientific">Tanacetum cinerariifolium</name>
    <name type="common">Dalmatian daisy</name>
    <name type="synonym">Chrysanthemum cinerariifolium</name>
    <dbReference type="NCBI Taxonomy" id="118510"/>
    <lineage>
        <taxon>Eukaryota</taxon>
        <taxon>Viridiplantae</taxon>
        <taxon>Streptophyta</taxon>
        <taxon>Embryophyta</taxon>
        <taxon>Tracheophyta</taxon>
        <taxon>Spermatophyta</taxon>
        <taxon>Magnoliopsida</taxon>
        <taxon>eudicotyledons</taxon>
        <taxon>Gunneridae</taxon>
        <taxon>Pentapetalae</taxon>
        <taxon>asterids</taxon>
        <taxon>campanulids</taxon>
        <taxon>Asterales</taxon>
        <taxon>Asteraceae</taxon>
        <taxon>Asteroideae</taxon>
        <taxon>Anthemideae</taxon>
        <taxon>Anthemidinae</taxon>
        <taxon>Tanacetum</taxon>
    </lineage>
</organism>
<accession>A0A699QJ60</accession>
<gene>
    <name evidence="2" type="ORF">Tci_841020</name>
</gene>
<evidence type="ECO:0000313" key="2">
    <source>
        <dbReference type="EMBL" id="GFC69050.1"/>
    </source>
</evidence>
<feature type="compositionally biased region" description="Polar residues" evidence="1">
    <location>
        <begin position="138"/>
        <end position="150"/>
    </location>
</feature>
<protein>
    <submittedName>
        <fullName evidence="2">Uncharacterized protein</fullName>
    </submittedName>
</protein>
<dbReference type="AlphaFoldDB" id="A0A699QJ60"/>
<feature type="compositionally biased region" description="Basic and acidic residues" evidence="1">
    <location>
        <begin position="124"/>
        <end position="137"/>
    </location>
</feature>
<name>A0A699QJ60_TANCI</name>
<dbReference type="EMBL" id="BKCJ011022907">
    <property type="protein sequence ID" value="GFC69050.1"/>
    <property type="molecule type" value="Genomic_DNA"/>
</dbReference>